<keyword evidence="3" id="KW-1185">Reference proteome</keyword>
<protein>
    <submittedName>
        <fullName evidence="2">Uncharacterized protein</fullName>
    </submittedName>
</protein>
<dbReference type="OrthoDB" id="5192422at2"/>
<feature type="region of interest" description="Disordered" evidence="1">
    <location>
        <begin position="1"/>
        <end position="22"/>
    </location>
</feature>
<comment type="caution">
    <text evidence="2">The sequence shown here is derived from an EMBL/GenBank/DDBJ whole genome shotgun (WGS) entry which is preliminary data.</text>
</comment>
<dbReference type="AlphaFoldDB" id="A0A0A0JMS7"/>
<name>A0A0A0JMS7_9MICO</name>
<reference evidence="2 3" key="1">
    <citation type="submission" date="2013-08" db="EMBL/GenBank/DDBJ databases">
        <title>The genome sequence of Knoellia subterranea.</title>
        <authorList>
            <person name="Zhu W."/>
            <person name="Wang G."/>
        </authorList>
    </citation>
    <scope>NUCLEOTIDE SEQUENCE [LARGE SCALE GENOMIC DNA]</scope>
    <source>
        <strain evidence="2 3">KCTC 19937</strain>
    </source>
</reference>
<sequence length="112" mass="12793">MAWFRRRKSGTPALGASAPSKDDLRRAKVHFEEFARSRRGVEAFVEPATNVTATTVILIAHDGEWTRRALPSRQDAFKLANELHLPTYDVNQTGYPQRMRDWNARQRGRGSL</sequence>
<dbReference type="Proteomes" id="UP000030011">
    <property type="component" value="Unassembled WGS sequence"/>
</dbReference>
<dbReference type="EMBL" id="AVPK01000002">
    <property type="protein sequence ID" value="KGN38443.1"/>
    <property type="molecule type" value="Genomic_DNA"/>
</dbReference>
<dbReference type="RefSeq" id="WP_035902813.1">
    <property type="nucleotide sequence ID" value="NZ_AVPK01000002.1"/>
</dbReference>
<dbReference type="eggNOG" id="ENOG50331DK">
    <property type="taxonomic scope" value="Bacteria"/>
</dbReference>
<accession>A0A0A0JMS7</accession>
<proteinExistence type="predicted"/>
<organism evidence="2 3">
    <name type="scientific">Knoellia subterranea KCTC 19937</name>
    <dbReference type="NCBI Taxonomy" id="1385521"/>
    <lineage>
        <taxon>Bacteria</taxon>
        <taxon>Bacillati</taxon>
        <taxon>Actinomycetota</taxon>
        <taxon>Actinomycetes</taxon>
        <taxon>Micrococcales</taxon>
        <taxon>Intrasporangiaceae</taxon>
        <taxon>Knoellia</taxon>
    </lineage>
</organism>
<evidence type="ECO:0000256" key="1">
    <source>
        <dbReference type="SAM" id="MobiDB-lite"/>
    </source>
</evidence>
<gene>
    <name evidence="2" type="ORF">N803_06790</name>
</gene>
<dbReference type="STRING" id="1385521.N803_06790"/>
<evidence type="ECO:0000313" key="2">
    <source>
        <dbReference type="EMBL" id="KGN38443.1"/>
    </source>
</evidence>
<evidence type="ECO:0000313" key="3">
    <source>
        <dbReference type="Proteomes" id="UP000030011"/>
    </source>
</evidence>